<dbReference type="RefSeq" id="WP_425344364.1">
    <property type="nucleotide sequence ID" value="NZ_JBGUBD010000002.1"/>
</dbReference>
<feature type="domain" description="Carbohydrate kinase PfkB" evidence="4">
    <location>
        <begin position="11"/>
        <end position="347"/>
    </location>
</feature>
<comment type="caution">
    <text evidence="5">The sequence shown here is derived from an EMBL/GenBank/DDBJ whole genome shotgun (WGS) entry which is preliminary data.</text>
</comment>
<dbReference type="InterPro" id="IPR011611">
    <property type="entry name" value="PfkB_dom"/>
</dbReference>
<name>A0ABV4U1G5_9BACT</name>
<keyword evidence="3 5" id="KW-0418">Kinase</keyword>
<evidence type="ECO:0000256" key="1">
    <source>
        <dbReference type="ARBA" id="ARBA00010688"/>
    </source>
</evidence>
<dbReference type="EC" id="2.7.1.-" evidence="5"/>
<evidence type="ECO:0000313" key="6">
    <source>
        <dbReference type="Proteomes" id="UP001575105"/>
    </source>
</evidence>
<keyword evidence="6" id="KW-1185">Reference proteome</keyword>
<sequence length="395" mass="42082">MTRAAQPTDRVVVAGHICLDLIPTFAPGKTGVRLDPGTLVQVGPALRSTGGAVSNTGLALHRLGADVTLMGKVGDDPFGRDVLELLRQRDPALAEGMAVVTGEHTSYSIVVSPPGVDRMFLHCPGANDTFGPEDINPDRLAGAKLLHFGYPPIMKRMYREGGRELAQLLSEARQLGTATSLDTCDLDPDTEAGQTDWRSLLERVLPHVDVFAPSFDELCYMLQGPANEVGSPTPERLARLAETLLAMGAAVVVIKLGEHGLYLRTTDDRARLEQVPGDLLRDIDAWLGRELLSPCFEVEVVGANGSGDCTIAGLLAAILRGETPEQAATAATAVGACNVESADATTGVRPWPEVEARLKQGWARRKPASAFADWAAHAGDIRTGPHDRPRQQASA</sequence>
<dbReference type="Gene3D" id="3.40.1190.20">
    <property type="match status" value="1"/>
</dbReference>
<protein>
    <submittedName>
        <fullName evidence="5">Carbohydrate kinase family protein</fullName>
        <ecNumber evidence="5">2.7.1.-</ecNumber>
    </submittedName>
</protein>
<dbReference type="InterPro" id="IPR029056">
    <property type="entry name" value="Ribokinase-like"/>
</dbReference>
<dbReference type="EMBL" id="JBGUBD010000002">
    <property type="protein sequence ID" value="MFA9477440.1"/>
    <property type="molecule type" value="Genomic_DNA"/>
</dbReference>
<proteinExistence type="inferred from homology"/>
<gene>
    <name evidence="5" type="ORF">ACERK3_03940</name>
</gene>
<reference evidence="5 6" key="1">
    <citation type="submission" date="2024-08" db="EMBL/GenBank/DDBJ databases">
        <title>Whole-genome sequencing of halo(alkali)philic microorganisms from hypersaline lakes.</title>
        <authorList>
            <person name="Sorokin D.Y."/>
            <person name="Merkel A.Y."/>
            <person name="Messina E."/>
            <person name="Yakimov M."/>
        </authorList>
    </citation>
    <scope>NUCLEOTIDE SEQUENCE [LARGE SCALE GENOMIC DNA]</scope>
    <source>
        <strain evidence="5 6">AB-hyl4</strain>
    </source>
</reference>
<evidence type="ECO:0000256" key="3">
    <source>
        <dbReference type="ARBA" id="ARBA00022777"/>
    </source>
</evidence>
<keyword evidence="2 5" id="KW-0808">Transferase</keyword>
<organism evidence="5 6">
    <name type="scientific">Natronomicrosphaera hydrolytica</name>
    <dbReference type="NCBI Taxonomy" id="3242702"/>
    <lineage>
        <taxon>Bacteria</taxon>
        <taxon>Pseudomonadati</taxon>
        <taxon>Planctomycetota</taxon>
        <taxon>Phycisphaerae</taxon>
        <taxon>Phycisphaerales</taxon>
        <taxon>Phycisphaeraceae</taxon>
        <taxon>Natronomicrosphaera</taxon>
    </lineage>
</organism>
<dbReference type="GO" id="GO:0016301">
    <property type="term" value="F:kinase activity"/>
    <property type="evidence" value="ECO:0007669"/>
    <property type="project" value="UniProtKB-KW"/>
</dbReference>
<comment type="similarity">
    <text evidence="1">Belongs to the carbohydrate kinase PfkB family.</text>
</comment>
<accession>A0ABV4U1G5</accession>
<evidence type="ECO:0000259" key="4">
    <source>
        <dbReference type="Pfam" id="PF00294"/>
    </source>
</evidence>
<evidence type="ECO:0000313" key="5">
    <source>
        <dbReference type="EMBL" id="MFA9477440.1"/>
    </source>
</evidence>
<dbReference type="InterPro" id="IPR050306">
    <property type="entry name" value="PfkB_Carbo_kinase"/>
</dbReference>
<dbReference type="PANTHER" id="PTHR43085">
    <property type="entry name" value="HEXOKINASE FAMILY MEMBER"/>
    <property type="match status" value="1"/>
</dbReference>
<evidence type="ECO:0000256" key="2">
    <source>
        <dbReference type="ARBA" id="ARBA00022679"/>
    </source>
</evidence>
<dbReference type="Pfam" id="PF00294">
    <property type="entry name" value="PfkB"/>
    <property type="match status" value="1"/>
</dbReference>
<dbReference type="Proteomes" id="UP001575105">
    <property type="component" value="Unassembled WGS sequence"/>
</dbReference>
<dbReference type="SUPFAM" id="SSF53613">
    <property type="entry name" value="Ribokinase-like"/>
    <property type="match status" value="1"/>
</dbReference>
<dbReference type="PANTHER" id="PTHR43085:SF57">
    <property type="entry name" value="CARBOHYDRATE KINASE PFKB DOMAIN-CONTAINING PROTEIN"/>
    <property type="match status" value="1"/>
</dbReference>